<name>A0A8I2D8D7_9GAMM</name>
<gene>
    <name evidence="1" type="ORF">J7T18_02470</name>
</gene>
<accession>A0A8I2D8D7</accession>
<evidence type="ECO:0000313" key="2">
    <source>
        <dbReference type="Proteomes" id="UP000674270"/>
    </source>
</evidence>
<reference evidence="1" key="1">
    <citation type="submission" date="2021-03" db="EMBL/GenBank/DDBJ databases">
        <authorList>
            <person name="Stanton E."/>
        </authorList>
    </citation>
    <scope>NUCLEOTIDE SEQUENCE</scope>
    <source>
        <strain evidence="1">2020EL-00113</strain>
    </source>
</reference>
<organism evidence="1 2">
    <name type="scientific">Providencia huaxiensis</name>
    <dbReference type="NCBI Taxonomy" id="2027290"/>
    <lineage>
        <taxon>Bacteria</taxon>
        <taxon>Pseudomonadati</taxon>
        <taxon>Pseudomonadota</taxon>
        <taxon>Gammaproteobacteria</taxon>
        <taxon>Enterobacterales</taxon>
        <taxon>Morganellaceae</taxon>
        <taxon>Providencia</taxon>
    </lineage>
</organism>
<comment type="caution">
    <text evidence="1">The sequence shown here is derived from an EMBL/GenBank/DDBJ whole genome shotgun (WGS) entry which is preliminary data.</text>
</comment>
<proteinExistence type="predicted"/>
<dbReference type="Proteomes" id="UP000674270">
    <property type="component" value="Unassembled WGS sequence"/>
</dbReference>
<dbReference type="EMBL" id="JAGKLY010000001">
    <property type="protein sequence ID" value="MBQ0267159.1"/>
    <property type="molecule type" value="Genomic_DNA"/>
</dbReference>
<protein>
    <submittedName>
        <fullName evidence="1">Uncharacterized protein</fullName>
    </submittedName>
</protein>
<evidence type="ECO:0000313" key="1">
    <source>
        <dbReference type="EMBL" id="MBQ0267159.1"/>
    </source>
</evidence>
<sequence length="50" mass="5778">MYVGKNKMKNIKLEHVLNLFTLFPETVFNCSGDSRIATLEFDDEDVKKPT</sequence>
<dbReference type="AlphaFoldDB" id="A0A8I2D8D7"/>
<dbReference type="RefSeq" id="WP_181468554.1">
    <property type="nucleotide sequence ID" value="NZ_JAGKLY010000001.1"/>
</dbReference>